<keyword evidence="4" id="KW-1185">Reference proteome</keyword>
<comment type="caution">
    <text evidence="3">The sequence shown here is derived from an EMBL/GenBank/DDBJ whole genome shotgun (WGS) entry which is preliminary data.</text>
</comment>
<organism evidence="3 4">
    <name type="scientific">Rhizobium calliandrae</name>
    <dbReference type="NCBI Taxonomy" id="1312182"/>
    <lineage>
        <taxon>Bacteria</taxon>
        <taxon>Pseudomonadati</taxon>
        <taxon>Pseudomonadota</taxon>
        <taxon>Alphaproteobacteria</taxon>
        <taxon>Hyphomicrobiales</taxon>
        <taxon>Rhizobiaceae</taxon>
        <taxon>Rhizobium/Agrobacterium group</taxon>
        <taxon>Rhizobium</taxon>
    </lineage>
</organism>
<evidence type="ECO:0000259" key="2">
    <source>
        <dbReference type="Pfam" id="PF01385"/>
    </source>
</evidence>
<evidence type="ECO:0000313" key="3">
    <source>
        <dbReference type="EMBL" id="MDL2411023.1"/>
    </source>
</evidence>
<sequence>MVETADVVAVEQPQASVGVDLGIATLATLSDGSTIPGPKAHTALLKRLRRTSRSLSRKRKGSANRRKAKAKLARLHSRIANIRRDAT</sequence>
<accession>A0ABT7KTF6</accession>
<evidence type="ECO:0000313" key="4">
    <source>
        <dbReference type="Proteomes" id="UP001172630"/>
    </source>
</evidence>
<name>A0ABT7KTF6_9HYPH</name>
<feature type="region of interest" description="Disordered" evidence="1">
    <location>
        <begin position="50"/>
        <end position="73"/>
    </location>
</feature>
<reference evidence="3" key="1">
    <citation type="submission" date="2023-06" db="EMBL/GenBank/DDBJ databases">
        <title>Phylogenetic Diversity of Rhizobium strains.</title>
        <authorList>
            <person name="Moura F.T."/>
            <person name="Helene L.C.F."/>
            <person name="Hungria M."/>
        </authorList>
    </citation>
    <scope>NUCLEOTIDE SEQUENCE</scope>
    <source>
        <strain evidence="3">CCGE524</strain>
    </source>
</reference>
<proteinExistence type="predicted"/>
<dbReference type="EMBL" id="JARFYN010000255">
    <property type="protein sequence ID" value="MDL2411023.1"/>
    <property type="molecule type" value="Genomic_DNA"/>
</dbReference>
<evidence type="ECO:0000256" key="1">
    <source>
        <dbReference type="SAM" id="MobiDB-lite"/>
    </source>
</evidence>
<feature type="domain" description="Probable transposase IS891/IS1136/IS1341" evidence="2">
    <location>
        <begin position="2"/>
        <end position="86"/>
    </location>
</feature>
<protein>
    <submittedName>
        <fullName evidence="3">Transposase</fullName>
    </submittedName>
</protein>
<gene>
    <name evidence="3" type="ORF">PY650_37015</name>
</gene>
<dbReference type="InterPro" id="IPR001959">
    <property type="entry name" value="Transposase"/>
</dbReference>
<dbReference type="Proteomes" id="UP001172630">
    <property type="component" value="Unassembled WGS sequence"/>
</dbReference>
<feature type="non-terminal residue" evidence="3">
    <location>
        <position position="87"/>
    </location>
</feature>
<dbReference type="RefSeq" id="WP_285885075.1">
    <property type="nucleotide sequence ID" value="NZ_JARFYN010000255.1"/>
</dbReference>
<dbReference type="Pfam" id="PF01385">
    <property type="entry name" value="OrfB_IS605"/>
    <property type="match status" value="1"/>
</dbReference>